<dbReference type="InterPro" id="IPR000182">
    <property type="entry name" value="GNAT_dom"/>
</dbReference>
<dbReference type="PANTHER" id="PTHR47237:SF2">
    <property type="entry name" value="BLL4206 PROTEIN"/>
    <property type="match status" value="1"/>
</dbReference>
<dbReference type="RefSeq" id="WP_194448051.1">
    <property type="nucleotide sequence ID" value="NZ_CP063849.1"/>
</dbReference>
<dbReference type="KEGG" id="pfer:IRI77_26735"/>
<dbReference type="CDD" id="cd04301">
    <property type="entry name" value="NAT_SF"/>
    <property type="match status" value="1"/>
</dbReference>
<dbReference type="GO" id="GO:0016747">
    <property type="term" value="F:acyltransferase activity, transferring groups other than amino-acyl groups"/>
    <property type="evidence" value="ECO:0007669"/>
    <property type="project" value="InterPro"/>
</dbReference>
<reference evidence="2 3" key="1">
    <citation type="submission" date="2020-10" db="EMBL/GenBank/DDBJ databases">
        <title>Complete genome sequence of Paludibaculum fermentans P105T, a facultatively anaerobic acidobacterium capable of dissimilatory Fe(III) reduction.</title>
        <authorList>
            <person name="Dedysh S.N."/>
            <person name="Beletsky A.V."/>
            <person name="Kulichevskaya I.S."/>
            <person name="Mardanov A.V."/>
            <person name="Ravin N.V."/>
        </authorList>
    </citation>
    <scope>NUCLEOTIDE SEQUENCE [LARGE SCALE GENOMIC DNA]</scope>
    <source>
        <strain evidence="2 3">P105</strain>
    </source>
</reference>
<sequence length="245" mass="27527">MAQLRQLRAGDLRDALALSISANWNQTEEDWARLLRLTPERCFCVEEDGRAVASAMAIAYGKSLAWIGMVLTLPEYRGRGFASQLMRQCLDSLTVPTVKLDATDLGRPVYERLGFVEEYVVERWRGTLPEGPKRSYPIDWDLDRHAFGADRSELLKELGPARPGRVASFVGPVVCQTQDEARERILGAGVSGLTLWDIPENNSQATALARELGFQPFRKLWRMRKGAPIAERPDWVYALAGFEFG</sequence>
<evidence type="ECO:0000259" key="1">
    <source>
        <dbReference type="PROSITE" id="PS51186"/>
    </source>
</evidence>
<dbReference type="Pfam" id="PF18014">
    <property type="entry name" value="Acetyltransf_18"/>
    <property type="match status" value="1"/>
</dbReference>
<name>A0A7S7NMI9_PALFE</name>
<accession>A0A7S7NMI9</accession>
<evidence type="ECO:0000313" key="3">
    <source>
        <dbReference type="Proteomes" id="UP000593892"/>
    </source>
</evidence>
<dbReference type="AlphaFoldDB" id="A0A7S7NMI9"/>
<dbReference type="Proteomes" id="UP000593892">
    <property type="component" value="Chromosome"/>
</dbReference>
<proteinExistence type="predicted"/>
<dbReference type="SUPFAM" id="SSF55729">
    <property type="entry name" value="Acyl-CoA N-acyltransferases (Nat)"/>
    <property type="match status" value="1"/>
</dbReference>
<dbReference type="Gene3D" id="3.40.630.90">
    <property type="match status" value="1"/>
</dbReference>
<dbReference type="InterPro" id="IPR052729">
    <property type="entry name" value="Acyl/Acetyltrans_Enzymes"/>
</dbReference>
<dbReference type="Pfam" id="PF00583">
    <property type="entry name" value="Acetyltransf_1"/>
    <property type="match status" value="1"/>
</dbReference>
<organism evidence="2 3">
    <name type="scientific">Paludibaculum fermentans</name>
    <dbReference type="NCBI Taxonomy" id="1473598"/>
    <lineage>
        <taxon>Bacteria</taxon>
        <taxon>Pseudomonadati</taxon>
        <taxon>Acidobacteriota</taxon>
        <taxon>Terriglobia</taxon>
        <taxon>Bryobacterales</taxon>
        <taxon>Bryobacteraceae</taxon>
        <taxon>Paludibaculum</taxon>
    </lineage>
</organism>
<dbReference type="Gene3D" id="3.40.630.30">
    <property type="match status" value="1"/>
</dbReference>
<dbReference type="PANTHER" id="PTHR47237">
    <property type="entry name" value="SLL0310 PROTEIN"/>
    <property type="match status" value="1"/>
</dbReference>
<evidence type="ECO:0000313" key="2">
    <source>
        <dbReference type="EMBL" id="QOY86382.1"/>
    </source>
</evidence>
<gene>
    <name evidence="2" type="ORF">IRI77_26735</name>
</gene>
<dbReference type="PROSITE" id="PS51186">
    <property type="entry name" value="GNAT"/>
    <property type="match status" value="1"/>
</dbReference>
<feature type="domain" description="N-acetyltransferase" evidence="1">
    <location>
        <begin position="2"/>
        <end position="143"/>
    </location>
</feature>
<keyword evidence="2" id="KW-0808">Transferase</keyword>
<dbReference type="EMBL" id="CP063849">
    <property type="protein sequence ID" value="QOY86382.1"/>
    <property type="molecule type" value="Genomic_DNA"/>
</dbReference>
<dbReference type="InterPro" id="IPR041496">
    <property type="entry name" value="YitH/HolE_GNAT"/>
</dbReference>
<keyword evidence="3" id="KW-1185">Reference proteome</keyword>
<dbReference type="InterPro" id="IPR016181">
    <property type="entry name" value="Acyl_CoA_acyltransferase"/>
</dbReference>
<protein>
    <submittedName>
        <fullName evidence="2">GNAT family N-acetyltransferase</fullName>
    </submittedName>
</protein>